<name>A0AAX4H5Q1_9ASCO</name>
<protein>
    <recommendedName>
        <fullName evidence="6">Translation initiation factor eIF2B subunit beta</fullName>
    </recommendedName>
    <alternativeName>
        <fullName evidence="7">eIF2B GDP-GTP exchange factor subunit beta</fullName>
    </alternativeName>
</protein>
<gene>
    <name evidence="11" type="ORF">PUMCH_000881</name>
</gene>
<dbReference type="SUPFAM" id="SSF100950">
    <property type="entry name" value="NagB/RpiA/CoA transferase-like"/>
    <property type="match status" value="1"/>
</dbReference>
<comment type="subcellular location">
    <subcellularLocation>
        <location evidence="1">Cytoplasm</location>
        <location evidence="1">Cytosol</location>
    </subcellularLocation>
</comment>
<dbReference type="GO" id="GO:0005829">
    <property type="term" value="C:cytosol"/>
    <property type="evidence" value="ECO:0007669"/>
    <property type="project" value="UniProtKB-SubCell"/>
</dbReference>
<dbReference type="KEGG" id="asau:88171949"/>
<evidence type="ECO:0000256" key="8">
    <source>
        <dbReference type="ARBA" id="ARBA00046432"/>
    </source>
</evidence>
<evidence type="ECO:0000256" key="7">
    <source>
        <dbReference type="ARBA" id="ARBA00044228"/>
    </source>
</evidence>
<evidence type="ECO:0000256" key="6">
    <source>
        <dbReference type="ARBA" id="ARBA00044122"/>
    </source>
</evidence>
<comment type="similarity">
    <text evidence="2 9">Belongs to the eIF-2B alpha/beta/delta subunits family.</text>
</comment>
<dbReference type="GO" id="GO:0005085">
    <property type="term" value="F:guanyl-nucleotide exchange factor activity"/>
    <property type="evidence" value="ECO:0007669"/>
    <property type="project" value="TreeGrafter"/>
</dbReference>
<dbReference type="PANTHER" id="PTHR45859:SF1">
    <property type="entry name" value="TRANSLATION INITIATION FACTOR EIF-2B SUBUNIT BETA"/>
    <property type="match status" value="1"/>
</dbReference>
<dbReference type="InterPro" id="IPR042529">
    <property type="entry name" value="IF_2B-like_C"/>
</dbReference>
<keyword evidence="3" id="KW-0963">Cytoplasm</keyword>
<dbReference type="AlphaFoldDB" id="A0AAX4H5Q1"/>
<accession>A0AAX4H5Q1</accession>
<feature type="region of interest" description="Disordered" evidence="10">
    <location>
        <begin position="65"/>
        <end position="86"/>
    </location>
</feature>
<dbReference type="GO" id="GO:0003743">
    <property type="term" value="F:translation initiation factor activity"/>
    <property type="evidence" value="ECO:0007669"/>
    <property type="project" value="UniProtKB-KW"/>
</dbReference>
<evidence type="ECO:0000313" key="11">
    <source>
        <dbReference type="EMBL" id="WPK23639.1"/>
    </source>
</evidence>
<dbReference type="GO" id="GO:0005851">
    <property type="term" value="C:eukaryotic translation initiation factor 2B complex"/>
    <property type="evidence" value="ECO:0007669"/>
    <property type="project" value="TreeGrafter"/>
</dbReference>
<dbReference type="Gene3D" id="3.40.50.10470">
    <property type="entry name" value="Translation initiation factor eif-2b, domain 2"/>
    <property type="match status" value="1"/>
</dbReference>
<evidence type="ECO:0000256" key="3">
    <source>
        <dbReference type="ARBA" id="ARBA00022490"/>
    </source>
</evidence>
<dbReference type="InterPro" id="IPR037171">
    <property type="entry name" value="NagB/RpiA_transferase-like"/>
</dbReference>
<evidence type="ECO:0000256" key="9">
    <source>
        <dbReference type="RuleBase" id="RU003814"/>
    </source>
</evidence>
<feature type="compositionally biased region" description="Polar residues" evidence="10">
    <location>
        <begin position="77"/>
        <end position="86"/>
    </location>
</feature>
<dbReference type="Proteomes" id="UP001338582">
    <property type="component" value="Chromosome 1"/>
</dbReference>
<evidence type="ECO:0000256" key="2">
    <source>
        <dbReference type="ARBA" id="ARBA00007251"/>
    </source>
</evidence>
<dbReference type="FunFam" id="3.40.50.10470:FF:000008">
    <property type="entry name" value="Translation initiation factor 2B, beta subunit"/>
    <property type="match status" value="1"/>
</dbReference>
<dbReference type="InterPro" id="IPR000649">
    <property type="entry name" value="IF-2B-related"/>
</dbReference>
<dbReference type="RefSeq" id="XP_062876025.1">
    <property type="nucleotide sequence ID" value="XM_063019955.1"/>
</dbReference>
<keyword evidence="5" id="KW-0648">Protein biosynthesis</keyword>
<organism evidence="11 12">
    <name type="scientific">Australozyma saopauloensis</name>
    <dbReference type="NCBI Taxonomy" id="291208"/>
    <lineage>
        <taxon>Eukaryota</taxon>
        <taxon>Fungi</taxon>
        <taxon>Dikarya</taxon>
        <taxon>Ascomycota</taxon>
        <taxon>Saccharomycotina</taxon>
        <taxon>Pichiomycetes</taxon>
        <taxon>Metschnikowiaceae</taxon>
        <taxon>Australozyma</taxon>
    </lineage>
</organism>
<reference evidence="11 12" key="1">
    <citation type="submission" date="2023-10" db="EMBL/GenBank/DDBJ databases">
        <title>Draft Genome Sequence of Candida saopaulonensis from a very Premature Infant with Sepsis.</title>
        <authorList>
            <person name="Ning Y."/>
            <person name="Dai R."/>
            <person name="Xiao M."/>
            <person name="Xu Y."/>
            <person name="Yan Q."/>
            <person name="Zhang L."/>
        </authorList>
    </citation>
    <scope>NUCLEOTIDE SEQUENCE [LARGE SCALE GENOMIC DNA]</scope>
    <source>
        <strain evidence="11 12">19XY460</strain>
    </source>
</reference>
<dbReference type="Pfam" id="PF01008">
    <property type="entry name" value="IF-2B"/>
    <property type="match status" value="1"/>
</dbReference>
<dbReference type="InterPro" id="IPR051855">
    <property type="entry name" value="eIF2B_beta_subunit"/>
</dbReference>
<sequence length="521" mass="58204">MKFHGYSVVLGPDHPLESRNMVVSFAHFQDFITKELLNFQFHLIPKNHSGSVLSGATHRQKHIITSTTPTHPLPTKRAQTNSNKPNQNLFHNFSPKISSLKAPLRPHLPLLISYPPSTYTLSPSPFPHRITSHLPQTHLGPTQPFCLYKPPIPPRISTEMTQSLPPDIRTIVEPVVAQLKRRQLSEDKKTAVEVSQLLMRVISAARWADPLDLIDLIRQVGIVLEKATPKDFIPGNIVRRVLALIREEIDSENPTDNTPMISSMFSLLSTTSHLTQLSNQLRKQLKKQASDMRSIIIQGIKDLIDEICNVKEELESMSADLIHDNEILLTATPQSDTVLQFLIRARAKRRFTVLVMECYPNEAVTAQKFVKELAKHKIEAVLIPDSTVFAVMSRVGKVILGANTVFANGGCTTSAGVANVVECAKEHKTPVFAVAGLYKLSPLYPFNREDLIEVGNSGKVLSYSDSELIENVDVVTNPLGDYIAPEHIDIYITNVGGFAPSFIYRIVLDNYKPEDNSLEKR</sequence>
<evidence type="ECO:0000256" key="10">
    <source>
        <dbReference type="SAM" id="MobiDB-lite"/>
    </source>
</evidence>
<dbReference type="PANTHER" id="PTHR45859">
    <property type="entry name" value="TRANSLATION INITIATION FACTOR EIF-2B SUBUNIT BETA"/>
    <property type="match status" value="1"/>
</dbReference>
<comment type="subunit">
    <text evidence="8">Component of the translation initiation factor 2B (eIF2B) complex which is a heterodecamer of two sets of five different subunits: alpha, beta, gamma, delta and epsilon. Subunits alpha, beta and delta comprise a regulatory subcomplex and subunits epsilon and gamma comprise a catalytic subcomplex. Within the complex, the hexameric regulatory complex resides at the center, with the two heterodimeric catalytic subcomplexes bound on opposite sides.</text>
</comment>
<dbReference type="EMBL" id="CP138894">
    <property type="protein sequence ID" value="WPK23639.1"/>
    <property type="molecule type" value="Genomic_DNA"/>
</dbReference>
<keyword evidence="4" id="KW-0396">Initiation factor</keyword>
<keyword evidence="12" id="KW-1185">Reference proteome</keyword>
<evidence type="ECO:0000256" key="1">
    <source>
        <dbReference type="ARBA" id="ARBA00004514"/>
    </source>
</evidence>
<dbReference type="GeneID" id="88171949"/>
<proteinExistence type="inferred from homology"/>
<evidence type="ECO:0000313" key="12">
    <source>
        <dbReference type="Proteomes" id="UP001338582"/>
    </source>
</evidence>
<evidence type="ECO:0000256" key="5">
    <source>
        <dbReference type="ARBA" id="ARBA00022917"/>
    </source>
</evidence>
<evidence type="ECO:0000256" key="4">
    <source>
        <dbReference type="ARBA" id="ARBA00022540"/>
    </source>
</evidence>